<keyword evidence="3" id="KW-1185">Reference proteome</keyword>
<dbReference type="FunFam" id="3.40.50.720:FF:000084">
    <property type="entry name" value="Short-chain dehydrogenase reductase"/>
    <property type="match status" value="1"/>
</dbReference>
<dbReference type="PRINTS" id="PR00080">
    <property type="entry name" value="SDRFAMILY"/>
</dbReference>
<gene>
    <name evidence="2" type="ORF">GZ78_21165</name>
</gene>
<organism evidence="2 3">
    <name type="scientific">Endozoicomonas numazuensis</name>
    <dbReference type="NCBI Taxonomy" id="1137799"/>
    <lineage>
        <taxon>Bacteria</taxon>
        <taxon>Pseudomonadati</taxon>
        <taxon>Pseudomonadota</taxon>
        <taxon>Gammaproteobacteria</taxon>
        <taxon>Oceanospirillales</taxon>
        <taxon>Endozoicomonadaceae</taxon>
        <taxon>Endozoicomonas</taxon>
    </lineage>
</organism>
<comment type="similarity">
    <text evidence="1">Belongs to the short-chain dehydrogenases/reductases (SDR) family.</text>
</comment>
<dbReference type="PRINTS" id="PR00081">
    <property type="entry name" value="GDHRDH"/>
</dbReference>
<proteinExistence type="inferred from homology"/>
<dbReference type="PROSITE" id="PS00061">
    <property type="entry name" value="ADH_SHORT"/>
    <property type="match status" value="1"/>
</dbReference>
<dbReference type="OrthoDB" id="9803333at2"/>
<evidence type="ECO:0000256" key="1">
    <source>
        <dbReference type="ARBA" id="ARBA00006484"/>
    </source>
</evidence>
<dbReference type="InterPro" id="IPR036291">
    <property type="entry name" value="NAD(P)-bd_dom_sf"/>
</dbReference>
<dbReference type="RefSeq" id="WP_034839863.1">
    <property type="nucleotide sequence ID" value="NZ_JOKH01000005.1"/>
</dbReference>
<evidence type="ECO:0008006" key="4">
    <source>
        <dbReference type="Google" id="ProtNLM"/>
    </source>
</evidence>
<dbReference type="SUPFAM" id="SSF51735">
    <property type="entry name" value="NAD(P)-binding Rossmann-fold domains"/>
    <property type="match status" value="1"/>
</dbReference>
<dbReference type="STRING" id="1137799.GZ78_21165"/>
<dbReference type="eggNOG" id="COG1028">
    <property type="taxonomic scope" value="Bacteria"/>
</dbReference>
<dbReference type="Pfam" id="PF13561">
    <property type="entry name" value="adh_short_C2"/>
    <property type="match status" value="1"/>
</dbReference>
<dbReference type="GO" id="GO:0016616">
    <property type="term" value="F:oxidoreductase activity, acting on the CH-OH group of donors, NAD or NADP as acceptor"/>
    <property type="evidence" value="ECO:0007669"/>
    <property type="project" value="TreeGrafter"/>
</dbReference>
<sequence>MINARAEYNFSGARVLVTGGSNGIGYGIASAFAAAGAQVTITGTREASQEYDNDLSAFTYQSLKVEDRSAIQSLADNLEGLDILINNAGASLPGGQDEWNPEVFDQALRINLTSTFDLASACKPHLTRSELPGGASIIGIASMTSFFGHEMVPGYGAAKAGLVQLSKTLGISWAQHGIRANAIAAGMIDTRMTSVMKDIPEMNDPIMNRTPMKRWGTPEDIASAALFLSSQHASYITGQTLIVDGGYSVFG</sequence>
<accession>A0A081ND65</accession>
<dbReference type="EMBL" id="JOKH01000005">
    <property type="protein sequence ID" value="KEQ16388.1"/>
    <property type="molecule type" value="Genomic_DNA"/>
</dbReference>
<dbReference type="Proteomes" id="UP000028073">
    <property type="component" value="Unassembled WGS sequence"/>
</dbReference>
<comment type="caution">
    <text evidence="2">The sequence shown here is derived from an EMBL/GenBank/DDBJ whole genome shotgun (WGS) entry which is preliminary data.</text>
</comment>
<dbReference type="PANTHER" id="PTHR42760:SF132">
    <property type="entry name" value="SHORT-CHAIN DEHYDROGENASE_REDUCTASE FAMILY PROTEIN"/>
    <property type="match status" value="1"/>
</dbReference>
<dbReference type="PANTHER" id="PTHR42760">
    <property type="entry name" value="SHORT-CHAIN DEHYDROGENASES/REDUCTASES FAMILY MEMBER"/>
    <property type="match status" value="1"/>
</dbReference>
<dbReference type="Gene3D" id="3.40.50.720">
    <property type="entry name" value="NAD(P)-binding Rossmann-like Domain"/>
    <property type="match status" value="1"/>
</dbReference>
<evidence type="ECO:0000313" key="2">
    <source>
        <dbReference type="EMBL" id="KEQ16388.1"/>
    </source>
</evidence>
<dbReference type="AlphaFoldDB" id="A0A081ND65"/>
<evidence type="ECO:0000313" key="3">
    <source>
        <dbReference type="Proteomes" id="UP000028073"/>
    </source>
</evidence>
<dbReference type="InterPro" id="IPR002347">
    <property type="entry name" value="SDR_fam"/>
</dbReference>
<name>A0A081ND65_9GAMM</name>
<protein>
    <recommendedName>
        <fullName evidence="4">Short-chain dehydrogenase</fullName>
    </recommendedName>
</protein>
<reference evidence="2 3" key="1">
    <citation type="submission" date="2014-06" db="EMBL/GenBank/DDBJ databases">
        <title>Whole Genome Sequences of Three Symbiotic Endozoicomonas Bacteria.</title>
        <authorList>
            <person name="Neave M.J."/>
            <person name="Apprill A."/>
            <person name="Voolstra C.R."/>
        </authorList>
    </citation>
    <scope>NUCLEOTIDE SEQUENCE [LARGE SCALE GENOMIC DNA]</scope>
    <source>
        <strain evidence="2 3">DSM 25634</strain>
    </source>
</reference>
<dbReference type="InterPro" id="IPR020904">
    <property type="entry name" value="Sc_DH/Rdtase_CS"/>
</dbReference>